<evidence type="ECO:0000313" key="4">
    <source>
        <dbReference type="EMBL" id="MBM7061696.1"/>
    </source>
</evidence>
<feature type="signal peptide" evidence="2">
    <location>
        <begin position="1"/>
        <end position="19"/>
    </location>
</feature>
<feature type="region of interest" description="Disordered" evidence="1">
    <location>
        <begin position="45"/>
        <end position="94"/>
    </location>
</feature>
<evidence type="ECO:0000256" key="2">
    <source>
        <dbReference type="SAM" id="SignalP"/>
    </source>
</evidence>
<feature type="compositionally biased region" description="Basic and acidic residues" evidence="1">
    <location>
        <begin position="85"/>
        <end position="94"/>
    </location>
</feature>
<dbReference type="InterPro" id="IPR025392">
    <property type="entry name" value="DUF4124"/>
</dbReference>
<comment type="caution">
    <text evidence="4">The sequence shown here is derived from an EMBL/GenBank/DDBJ whole genome shotgun (WGS) entry which is preliminary data.</text>
</comment>
<protein>
    <submittedName>
        <fullName evidence="4">DUF4124 domain-containing protein</fullName>
    </submittedName>
</protein>
<reference evidence="4 5" key="1">
    <citation type="submission" date="2021-02" db="EMBL/GenBank/DDBJ databases">
        <authorList>
            <person name="Lee D.-H."/>
        </authorList>
    </citation>
    <scope>NUCLEOTIDE SEQUENCE [LARGE SCALE GENOMIC DNA]</scope>
    <source>
        <strain evidence="4 5">UL073</strain>
    </source>
</reference>
<feature type="compositionally biased region" description="Basic and acidic residues" evidence="1">
    <location>
        <begin position="51"/>
        <end position="75"/>
    </location>
</feature>
<feature type="chain" id="PRO_5046470688" evidence="2">
    <location>
        <begin position="20"/>
        <end position="143"/>
    </location>
</feature>
<keyword evidence="2" id="KW-0732">Signal</keyword>
<name>A0ABS2IF26_9GAMM</name>
<evidence type="ECO:0000313" key="5">
    <source>
        <dbReference type="Proteomes" id="UP000717995"/>
    </source>
</evidence>
<sequence>MHRVCCAVWLCVALSGAQAAEIYRWTDASGQVHFSAKPQAGAKQVEVKPQVVERDAATREREAKADRFYEARRQEQQSASAQQAERQEKRSQECGVLRERLSQVSRGGRYYHVDDRGQQVYYSDEQIETARRQLIERIEQQCS</sequence>
<dbReference type="EMBL" id="JAFEUP010000003">
    <property type="protein sequence ID" value="MBM7061696.1"/>
    <property type="molecule type" value="Genomic_DNA"/>
</dbReference>
<dbReference type="Proteomes" id="UP000717995">
    <property type="component" value="Unassembled WGS sequence"/>
</dbReference>
<gene>
    <name evidence="4" type="ORF">JQX08_13370</name>
</gene>
<proteinExistence type="predicted"/>
<keyword evidence="5" id="KW-1185">Reference proteome</keyword>
<accession>A0ABS2IF26</accession>
<organism evidence="4 5">
    <name type="scientific">Zestomonas insulae</name>
    <dbReference type="NCBI Taxonomy" id="2809017"/>
    <lineage>
        <taxon>Bacteria</taxon>
        <taxon>Pseudomonadati</taxon>
        <taxon>Pseudomonadota</taxon>
        <taxon>Gammaproteobacteria</taxon>
        <taxon>Pseudomonadales</taxon>
        <taxon>Pseudomonadaceae</taxon>
        <taxon>Zestomonas</taxon>
    </lineage>
</organism>
<dbReference type="Pfam" id="PF13511">
    <property type="entry name" value="DUF4124"/>
    <property type="match status" value="1"/>
</dbReference>
<dbReference type="RefSeq" id="WP_205348863.1">
    <property type="nucleotide sequence ID" value="NZ_JAFEUP010000003.1"/>
</dbReference>
<evidence type="ECO:0000259" key="3">
    <source>
        <dbReference type="Pfam" id="PF13511"/>
    </source>
</evidence>
<evidence type="ECO:0000256" key="1">
    <source>
        <dbReference type="SAM" id="MobiDB-lite"/>
    </source>
</evidence>
<feature type="domain" description="DUF4124" evidence="3">
    <location>
        <begin position="10"/>
        <end position="58"/>
    </location>
</feature>